<protein>
    <recommendedName>
        <fullName evidence="1">Cysteine-rich VLP domain-containing protein</fullName>
    </recommendedName>
</protein>
<reference evidence="2" key="1">
    <citation type="submission" date="2022-03" db="EMBL/GenBank/DDBJ databases">
        <title>Complete genome sequence of Caldinitratiruptor microaerophilus.</title>
        <authorList>
            <person name="Mukaiyama R."/>
            <person name="Nishiyama T."/>
            <person name="Ueda K."/>
        </authorList>
    </citation>
    <scope>NUCLEOTIDE SEQUENCE</scope>
    <source>
        <strain evidence="2">JCM 16183</strain>
    </source>
</reference>
<dbReference type="InterPro" id="IPR025973">
    <property type="entry name" value="Cys_rich_VLP_dom"/>
</dbReference>
<name>A0AA35G944_9FIRM</name>
<dbReference type="KEGG" id="cmic:caldi_10040"/>
<sequence length="134" mass="15338">MVRTRTVKGLVAEVCANFSGPDRCLPADAPCRYFAPPEGRLPRCRWFEQAVLPLDPQLEKLYWAERKADAEGRQLSRREREAALAITVLRGQCERCGTAFDRRSNRQRYCPACMKAAAREAARQRKRRQREGAA</sequence>
<evidence type="ECO:0000313" key="3">
    <source>
        <dbReference type="Proteomes" id="UP001163687"/>
    </source>
</evidence>
<evidence type="ECO:0000313" key="2">
    <source>
        <dbReference type="EMBL" id="BDG59914.1"/>
    </source>
</evidence>
<dbReference type="RefSeq" id="WP_264843993.1">
    <property type="nucleotide sequence ID" value="NZ_AP025628.1"/>
</dbReference>
<evidence type="ECO:0000259" key="1">
    <source>
        <dbReference type="Pfam" id="PF14194"/>
    </source>
</evidence>
<dbReference type="Proteomes" id="UP001163687">
    <property type="component" value="Chromosome"/>
</dbReference>
<feature type="domain" description="Cysteine-rich VLP" evidence="1">
    <location>
        <begin position="5"/>
        <end position="55"/>
    </location>
</feature>
<gene>
    <name evidence="2" type="ORF">caldi_10040</name>
</gene>
<dbReference type="EMBL" id="AP025628">
    <property type="protein sequence ID" value="BDG59914.1"/>
    <property type="molecule type" value="Genomic_DNA"/>
</dbReference>
<dbReference type="AlphaFoldDB" id="A0AA35G944"/>
<proteinExistence type="predicted"/>
<accession>A0AA35G944</accession>
<keyword evidence="3" id="KW-1185">Reference proteome</keyword>
<dbReference type="Pfam" id="PF14194">
    <property type="entry name" value="Cys_rich_VLP"/>
    <property type="match status" value="1"/>
</dbReference>
<organism evidence="2 3">
    <name type="scientific">Caldinitratiruptor microaerophilus</name>
    <dbReference type="NCBI Taxonomy" id="671077"/>
    <lineage>
        <taxon>Bacteria</taxon>
        <taxon>Bacillati</taxon>
        <taxon>Bacillota</taxon>
        <taxon>Clostridia</taxon>
        <taxon>Eubacteriales</taxon>
        <taxon>Symbiobacteriaceae</taxon>
        <taxon>Caldinitratiruptor</taxon>
    </lineage>
</organism>